<feature type="region of interest" description="Disordered" evidence="4">
    <location>
        <begin position="371"/>
        <end position="404"/>
    </location>
</feature>
<dbReference type="GO" id="GO:0003006">
    <property type="term" value="P:developmental process involved in reproduction"/>
    <property type="evidence" value="ECO:0007669"/>
    <property type="project" value="UniProtKB-ARBA"/>
</dbReference>
<name>A0A9N9RYE5_9DIPT</name>
<keyword evidence="3" id="KW-0863">Zinc-finger</keyword>
<feature type="compositionally biased region" description="Polar residues" evidence="4">
    <location>
        <begin position="383"/>
        <end position="404"/>
    </location>
</feature>
<dbReference type="EMBL" id="OU895879">
    <property type="protein sequence ID" value="CAG9807337.1"/>
    <property type="molecule type" value="Genomic_DNA"/>
</dbReference>
<comment type="subcellular location">
    <subcellularLocation>
        <location evidence="1">Nucleus</location>
    </subcellularLocation>
</comment>
<feature type="region of interest" description="Disordered" evidence="4">
    <location>
        <begin position="156"/>
        <end position="190"/>
    </location>
</feature>
<reference evidence="7" key="2">
    <citation type="submission" date="2022-10" db="EMBL/GenBank/DDBJ databases">
        <authorList>
            <consortium name="ENA_rothamsted_submissions"/>
            <consortium name="culmorum"/>
            <person name="King R."/>
        </authorList>
    </citation>
    <scope>NUCLEOTIDE SEQUENCE</scope>
</reference>
<dbReference type="InterPro" id="IPR000210">
    <property type="entry name" value="BTB/POZ_dom"/>
</dbReference>
<dbReference type="GO" id="GO:0048513">
    <property type="term" value="P:animal organ development"/>
    <property type="evidence" value="ECO:0007669"/>
    <property type="project" value="UniProtKB-ARBA"/>
</dbReference>
<keyword evidence="2" id="KW-0539">Nucleus</keyword>
<keyword evidence="8" id="KW-1185">Reference proteome</keyword>
<feature type="domain" description="C2H2-type" evidence="6">
    <location>
        <begin position="345"/>
        <end position="373"/>
    </location>
</feature>
<organism evidence="7 8">
    <name type="scientific">Chironomus riparius</name>
    <dbReference type="NCBI Taxonomy" id="315576"/>
    <lineage>
        <taxon>Eukaryota</taxon>
        <taxon>Metazoa</taxon>
        <taxon>Ecdysozoa</taxon>
        <taxon>Arthropoda</taxon>
        <taxon>Hexapoda</taxon>
        <taxon>Insecta</taxon>
        <taxon>Pterygota</taxon>
        <taxon>Neoptera</taxon>
        <taxon>Endopterygota</taxon>
        <taxon>Diptera</taxon>
        <taxon>Nematocera</taxon>
        <taxon>Chironomoidea</taxon>
        <taxon>Chironomidae</taxon>
        <taxon>Chironominae</taxon>
        <taxon>Chironomus</taxon>
    </lineage>
</organism>
<evidence type="ECO:0000313" key="7">
    <source>
        <dbReference type="EMBL" id="CAG9807337.1"/>
    </source>
</evidence>
<dbReference type="SUPFAM" id="SSF54695">
    <property type="entry name" value="POZ domain"/>
    <property type="match status" value="1"/>
</dbReference>
<gene>
    <name evidence="7" type="ORF">CHIRRI_LOCUS10186</name>
</gene>
<feature type="compositionally biased region" description="Acidic residues" evidence="4">
    <location>
        <begin position="156"/>
        <end position="165"/>
    </location>
</feature>
<dbReference type="Pfam" id="PF00096">
    <property type="entry name" value="zf-C2H2"/>
    <property type="match status" value="1"/>
</dbReference>
<sequence>MAGSELFYLKWNNFTKNVRRMRDEEDLVDITFACEGKKLGAHKLVLYSCSPYFKELLKDNKSSHPIFFFHDISFDILKAILEYMYLGEVHITNENLKDFIRVAEALQIRGLSKDTATTEEDEEFIRKRASEEHLLQSYTHGKKLKIMNEALAAGLNDDEDMDNDDMQSIRAQQQQQQNTRKENAHNVQPKTESLEFLEDVQNIQAQQAMVKQPQNITYMSMENFSAKASTVNPTHQQQHGQSQFIQAGTSQSHHQQQPAHPVEYKSEDEIWVEKAIDIASNSGQQSDDTSPKSTKSSKNNAAYKANCLTPRSFLFNRSCPVCARVYSNVSNLRQHMRLIHNPQAVVCPICQKHFNSDLYLKRHYASIHSLNTSSASENDEKPSTNPANNTGSNWNYNDPSILQQ</sequence>
<evidence type="ECO:0008006" key="9">
    <source>
        <dbReference type="Google" id="ProtNLM"/>
    </source>
</evidence>
<keyword evidence="3" id="KW-0862">Zinc</keyword>
<feature type="region of interest" description="Disordered" evidence="4">
    <location>
        <begin position="228"/>
        <end position="263"/>
    </location>
</feature>
<dbReference type="PROSITE" id="PS50097">
    <property type="entry name" value="BTB"/>
    <property type="match status" value="1"/>
</dbReference>
<evidence type="ECO:0000259" key="6">
    <source>
        <dbReference type="PROSITE" id="PS50157"/>
    </source>
</evidence>
<dbReference type="InterPro" id="IPR051095">
    <property type="entry name" value="Dros_DevTransReg"/>
</dbReference>
<dbReference type="Gene3D" id="3.30.710.10">
    <property type="entry name" value="Potassium Channel Kv1.1, Chain A"/>
    <property type="match status" value="1"/>
</dbReference>
<evidence type="ECO:0000256" key="2">
    <source>
        <dbReference type="ARBA" id="ARBA00023242"/>
    </source>
</evidence>
<dbReference type="GO" id="GO:0006357">
    <property type="term" value="P:regulation of transcription by RNA polymerase II"/>
    <property type="evidence" value="ECO:0007669"/>
    <property type="project" value="TreeGrafter"/>
</dbReference>
<dbReference type="SUPFAM" id="SSF57667">
    <property type="entry name" value="beta-beta-alpha zinc fingers"/>
    <property type="match status" value="1"/>
</dbReference>
<dbReference type="OrthoDB" id="2311693at2759"/>
<dbReference type="Pfam" id="PF12874">
    <property type="entry name" value="zf-met"/>
    <property type="match status" value="1"/>
</dbReference>
<feature type="domain" description="C2H2-type" evidence="6">
    <location>
        <begin position="317"/>
        <end position="345"/>
    </location>
</feature>
<protein>
    <recommendedName>
        <fullName evidence="9">Broad-complex core protein</fullName>
    </recommendedName>
</protein>
<dbReference type="PANTHER" id="PTHR23110:SF98">
    <property type="entry name" value="PRE-LOLA-G, ISOFORM C-RELATED"/>
    <property type="match status" value="1"/>
</dbReference>
<keyword evidence="3" id="KW-0479">Metal-binding</keyword>
<evidence type="ECO:0000256" key="1">
    <source>
        <dbReference type="ARBA" id="ARBA00004123"/>
    </source>
</evidence>
<feature type="domain" description="BTB" evidence="5">
    <location>
        <begin position="28"/>
        <end position="93"/>
    </location>
</feature>
<accession>A0A9N9RYE5</accession>
<dbReference type="SMART" id="SM00355">
    <property type="entry name" value="ZnF_C2H2"/>
    <property type="match status" value="2"/>
</dbReference>
<dbReference type="GO" id="GO:0008270">
    <property type="term" value="F:zinc ion binding"/>
    <property type="evidence" value="ECO:0007669"/>
    <property type="project" value="UniProtKB-KW"/>
</dbReference>
<dbReference type="InterPro" id="IPR013087">
    <property type="entry name" value="Znf_C2H2_type"/>
</dbReference>
<dbReference type="Gene3D" id="3.30.160.60">
    <property type="entry name" value="Classic Zinc Finger"/>
    <property type="match status" value="1"/>
</dbReference>
<dbReference type="InterPro" id="IPR036236">
    <property type="entry name" value="Znf_C2H2_sf"/>
</dbReference>
<evidence type="ECO:0000256" key="3">
    <source>
        <dbReference type="PROSITE-ProRule" id="PRU00042"/>
    </source>
</evidence>
<proteinExistence type="predicted"/>
<dbReference type="InterPro" id="IPR011333">
    <property type="entry name" value="SKP1/BTB/POZ_sf"/>
</dbReference>
<feature type="compositionally biased region" description="Low complexity" evidence="4">
    <location>
        <begin position="236"/>
        <end position="257"/>
    </location>
</feature>
<dbReference type="GO" id="GO:0048666">
    <property type="term" value="P:neuron development"/>
    <property type="evidence" value="ECO:0007669"/>
    <property type="project" value="UniProtKB-ARBA"/>
</dbReference>
<dbReference type="PANTHER" id="PTHR23110">
    <property type="entry name" value="BTB DOMAIN TRANSCRIPTION FACTOR"/>
    <property type="match status" value="1"/>
</dbReference>
<dbReference type="PROSITE" id="PS00028">
    <property type="entry name" value="ZINC_FINGER_C2H2_1"/>
    <property type="match status" value="2"/>
</dbReference>
<evidence type="ECO:0000259" key="5">
    <source>
        <dbReference type="PROSITE" id="PS50097"/>
    </source>
</evidence>
<dbReference type="Pfam" id="PF00651">
    <property type="entry name" value="BTB"/>
    <property type="match status" value="1"/>
</dbReference>
<dbReference type="GO" id="GO:0005634">
    <property type="term" value="C:nucleus"/>
    <property type="evidence" value="ECO:0007669"/>
    <property type="project" value="UniProtKB-SubCell"/>
</dbReference>
<dbReference type="SMART" id="SM00225">
    <property type="entry name" value="BTB"/>
    <property type="match status" value="1"/>
</dbReference>
<feature type="region of interest" description="Disordered" evidence="4">
    <location>
        <begin position="280"/>
        <end position="300"/>
    </location>
</feature>
<dbReference type="CDD" id="cd18315">
    <property type="entry name" value="BTB_POZ_BAB-like"/>
    <property type="match status" value="1"/>
</dbReference>
<evidence type="ECO:0000256" key="4">
    <source>
        <dbReference type="SAM" id="MobiDB-lite"/>
    </source>
</evidence>
<reference evidence="7" key="1">
    <citation type="submission" date="2022-01" db="EMBL/GenBank/DDBJ databases">
        <authorList>
            <person name="King R."/>
        </authorList>
    </citation>
    <scope>NUCLEOTIDE SEQUENCE</scope>
</reference>
<dbReference type="AlphaFoldDB" id="A0A9N9RYE5"/>
<evidence type="ECO:0000313" key="8">
    <source>
        <dbReference type="Proteomes" id="UP001153620"/>
    </source>
</evidence>
<dbReference type="PROSITE" id="PS50157">
    <property type="entry name" value="ZINC_FINGER_C2H2_2"/>
    <property type="match status" value="2"/>
</dbReference>
<dbReference type="Proteomes" id="UP001153620">
    <property type="component" value="Chromosome 3"/>
</dbReference>